<feature type="domain" description="GmrSD restriction endonucleases N-terminal" evidence="1">
    <location>
        <begin position="41"/>
        <end position="196"/>
    </location>
</feature>
<gene>
    <name evidence="2" type="ORF">GS617_00015</name>
</gene>
<dbReference type="RefSeq" id="WP_171362416.1">
    <property type="nucleotide sequence ID" value="NZ_WVQY01000001.1"/>
</dbReference>
<name>A0ABX1W7T1_9RHOB</name>
<proteinExistence type="predicted"/>
<keyword evidence="3" id="KW-1185">Reference proteome</keyword>
<dbReference type="PANTHER" id="PTHR39639">
    <property type="entry name" value="CHROMOSOME 16, WHOLE GENOME SHOTGUN SEQUENCE"/>
    <property type="match status" value="1"/>
</dbReference>
<evidence type="ECO:0000259" key="1">
    <source>
        <dbReference type="Pfam" id="PF03235"/>
    </source>
</evidence>
<organism evidence="2 3">
    <name type="scientific">Ruegeria atlantica</name>
    <dbReference type="NCBI Taxonomy" id="81569"/>
    <lineage>
        <taxon>Bacteria</taxon>
        <taxon>Pseudomonadati</taxon>
        <taxon>Pseudomonadota</taxon>
        <taxon>Alphaproteobacteria</taxon>
        <taxon>Rhodobacterales</taxon>
        <taxon>Roseobacteraceae</taxon>
        <taxon>Ruegeria</taxon>
    </lineage>
</organism>
<evidence type="ECO:0000313" key="2">
    <source>
        <dbReference type="EMBL" id="NOD28645.1"/>
    </source>
</evidence>
<dbReference type="InterPro" id="IPR004919">
    <property type="entry name" value="GmrSD_N"/>
</dbReference>
<sequence length="390" mass="44778">MTDEALLDTEITEDLEDLEHVDNWADGAALWSTDWTAETVLSQLRRGNIDLNPSFQRRSAWAESKQSLFVESLILGLPIPQLILAEDRNRKGSFIVIDGKQRLLAIRRFAAEDGDDGFTPLKLKGLSERHDLNKKRYSDLLDDDDLADDLAAFQNASIRTVVIRNWKSEAYLWEVFLRINTGSVQLSPQELRQALHPGPFSNFVDNASAESVGLRNALNLKQPDFRMRDAEILLRYLAYRNFAADYAGNLKYFLDETTRRFNESWEHSENTLIDQVAEMEDAFQYTEEVFGKKNYLRKWNGEEFESRKNKAVFDIMLQFFSDADLRAALQGKEQDVVNAFKSLCDNDADFLGSIERTTKTNEANHIRFNRWADALSNISGINVEKLNFGH</sequence>
<protein>
    <submittedName>
        <fullName evidence="2">DUF262 domain-containing protein</fullName>
    </submittedName>
</protein>
<evidence type="ECO:0000313" key="3">
    <source>
        <dbReference type="Proteomes" id="UP000599383"/>
    </source>
</evidence>
<reference evidence="2 3" key="1">
    <citation type="submission" date="2019-12" db="EMBL/GenBank/DDBJ databases">
        <title>Ruegeria JWLKs population differentiation of coral mucus and skeleton niches.</title>
        <authorList>
            <person name="Luo D."/>
        </authorList>
    </citation>
    <scope>NUCLEOTIDE SEQUENCE [LARGE SCALE GENOMIC DNA]</scope>
    <source>
        <strain evidence="2 3">HKCCD6238</strain>
    </source>
</reference>
<dbReference type="EMBL" id="WVQY01000001">
    <property type="protein sequence ID" value="NOD28645.1"/>
    <property type="molecule type" value="Genomic_DNA"/>
</dbReference>
<accession>A0ABX1W7T1</accession>
<dbReference type="PANTHER" id="PTHR39639:SF1">
    <property type="entry name" value="DUF262 DOMAIN-CONTAINING PROTEIN"/>
    <property type="match status" value="1"/>
</dbReference>
<dbReference type="Proteomes" id="UP000599383">
    <property type="component" value="Unassembled WGS sequence"/>
</dbReference>
<dbReference type="Pfam" id="PF03235">
    <property type="entry name" value="GmrSD_N"/>
    <property type="match status" value="1"/>
</dbReference>
<comment type="caution">
    <text evidence="2">The sequence shown here is derived from an EMBL/GenBank/DDBJ whole genome shotgun (WGS) entry which is preliminary data.</text>
</comment>